<dbReference type="InterPro" id="IPR050796">
    <property type="entry name" value="SCF_F-box_component"/>
</dbReference>
<dbReference type="Pfam" id="PF08268">
    <property type="entry name" value="FBA_3"/>
    <property type="match status" value="1"/>
</dbReference>
<dbReference type="EMBL" id="AYRZ02000007">
    <property type="protein sequence ID" value="PHT77210.1"/>
    <property type="molecule type" value="Genomic_DNA"/>
</dbReference>
<keyword evidence="1" id="KW-0472">Membrane</keyword>
<keyword evidence="4" id="KW-1185">Reference proteome</keyword>
<dbReference type="Gramene" id="PHT77210">
    <property type="protein sequence ID" value="PHT77210"/>
    <property type="gene ID" value="T459_20732"/>
</dbReference>
<dbReference type="PANTHER" id="PTHR31672:SF13">
    <property type="entry name" value="F-BOX PROTEIN CPR30-LIKE"/>
    <property type="match status" value="1"/>
</dbReference>
<dbReference type="OMA" id="FQEINIC"/>
<dbReference type="InterPro" id="IPR017451">
    <property type="entry name" value="F-box-assoc_interact_dom"/>
</dbReference>
<dbReference type="NCBIfam" id="TIGR01640">
    <property type="entry name" value="F_box_assoc_1"/>
    <property type="match status" value="1"/>
</dbReference>
<name>A0A2G2Z5C0_CAPAN</name>
<gene>
    <name evidence="3" type="ORF">T459_20732</name>
</gene>
<dbReference type="Proteomes" id="UP000222542">
    <property type="component" value="Unassembled WGS sequence"/>
</dbReference>
<evidence type="ECO:0000313" key="4">
    <source>
        <dbReference type="Proteomes" id="UP000222542"/>
    </source>
</evidence>
<keyword evidence="1" id="KW-1133">Transmembrane helix</keyword>
<reference evidence="3 4" key="1">
    <citation type="journal article" date="2014" name="Nat. Genet.">
        <title>Genome sequence of the hot pepper provides insights into the evolution of pungency in Capsicum species.</title>
        <authorList>
            <person name="Kim S."/>
            <person name="Park M."/>
            <person name="Yeom S.I."/>
            <person name="Kim Y.M."/>
            <person name="Lee J.M."/>
            <person name="Lee H.A."/>
            <person name="Seo E."/>
            <person name="Choi J."/>
            <person name="Cheong K."/>
            <person name="Kim K.T."/>
            <person name="Jung K."/>
            <person name="Lee G.W."/>
            <person name="Oh S.K."/>
            <person name="Bae C."/>
            <person name="Kim S.B."/>
            <person name="Lee H.Y."/>
            <person name="Kim S.Y."/>
            <person name="Kim M.S."/>
            <person name="Kang B.C."/>
            <person name="Jo Y.D."/>
            <person name="Yang H.B."/>
            <person name="Jeong H.J."/>
            <person name="Kang W.H."/>
            <person name="Kwon J.K."/>
            <person name="Shin C."/>
            <person name="Lim J.Y."/>
            <person name="Park J.H."/>
            <person name="Huh J.H."/>
            <person name="Kim J.S."/>
            <person name="Kim B.D."/>
            <person name="Cohen O."/>
            <person name="Paran I."/>
            <person name="Suh M.C."/>
            <person name="Lee S.B."/>
            <person name="Kim Y.K."/>
            <person name="Shin Y."/>
            <person name="Noh S.J."/>
            <person name="Park J."/>
            <person name="Seo Y.S."/>
            <person name="Kwon S.Y."/>
            <person name="Kim H.A."/>
            <person name="Park J.M."/>
            <person name="Kim H.J."/>
            <person name="Choi S.B."/>
            <person name="Bosland P.W."/>
            <person name="Reeves G."/>
            <person name="Jo S.H."/>
            <person name="Lee B.W."/>
            <person name="Cho H.T."/>
            <person name="Choi H.S."/>
            <person name="Lee M.S."/>
            <person name="Yu Y."/>
            <person name="Do Choi Y."/>
            <person name="Park B.S."/>
            <person name="van Deynze A."/>
            <person name="Ashrafi H."/>
            <person name="Hill T."/>
            <person name="Kim W.T."/>
            <person name="Pai H.S."/>
            <person name="Ahn H.K."/>
            <person name="Yeam I."/>
            <person name="Giovannoni J.J."/>
            <person name="Rose J.K."/>
            <person name="Sorensen I."/>
            <person name="Lee S.J."/>
            <person name="Kim R.W."/>
            <person name="Choi I.Y."/>
            <person name="Choi B.S."/>
            <person name="Lim J.S."/>
            <person name="Lee Y.H."/>
            <person name="Choi D."/>
        </authorList>
    </citation>
    <scope>NUCLEOTIDE SEQUENCE [LARGE SCALE GENOMIC DNA]</scope>
    <source>
        <strain evidence="4">cv. CM334</strain>
    </source>
</reference>
<organism evidence="3 4">
    <name type="scientific">Capsicum annuum</name>
    <name type="common">Capsicum pepper</name>
    <dbReference type="NCBI Taxonomy" id="4072"/>
    <lineage>
        <taxon>Eukaryota</taxon>
        <taxon>Viridiplantae</taxon>
        <taxon>Streptophyta</taxon>
        <taxon>Embryophyta</taxon>
        <taxon>Tracheophyta</taxon>
        <taxon>Spermatophyta</taxon>
        <taxon>Magnoliopsida</taxon>
        <taxon>eudicotyledons</taxon>
        <taxon>Gunneridae</taxon>
        <taxon>Pentapetalae</taxon>
        <taxon>asterids</taxon>
        <taxon>lamiids</taxon>
        <taxon>Solanales</taxon>
        <taxon>Solanaceae</taxon>
        <taxon>Solanoideae</taxon>
        <taxon>Capsiceae</taxon>
        <taxon>Capsicum</taxon>
    </lineage>
</organism>
<evidence type="ECO:0000259" key="2">
    <source>
        <dbReference type="Pfam" id="PF08268"/>
    </source>
</evidence>
<feature type="transmembrane region" description="Helical" evidence="1">
    <location>
        <begin position="193"/>
        <end position="212"/>
    </location>
</feature>
<accession>A0A2G2Z5C0</accession>
<evidence type="ECO:0000313" key="3">
    <source>
        <dbReference type="EMBL" id="PHT77210.1"/>
    </source>
</evidence>
<protein>
    <recommendedName>
        <fullName evidence="2">F-box associated beta-propeller type 3 domain-containing protein</fullName>
    </recommendedName>
</protein>
<dbReference type="PANTHER" id="PTHR31672">
    <property type="entry name" value="BNACNNG10540D PROTEIN"/>
    <property type="match status" value="1"/>
</dbReference>
<comment type="caution">
    <text evidence="3">The sequence shown here is derived from an EMBL/GenBank/DDBJ whole genome shotgun (WGS) entry which is preliminary data.</text>
</comment>
<evidence type="ECO:0000256" key="1">
    <source>
        <dbReference type="SAM" id="Phobius"/>
    </source>
</evidence>
<sequence>MKKSGIDCVIKGSVNGLICLVNEAKELFLWNPAIRKYKKLPDFRTKLKDDGQCTYGFGYDDIHDDYKVVCIFTLTRYPRNFQEINICILKDDSWRTIHCSRRVTWLIGSGKFSNGKLYWATSIDIKSGWGITSFDFSNEKWRKVERPYYGEEDKFLVLGVLKSNLSMIYNNSTTHVDVWTMKEYEIKNLGERFLLSIILYIPWIIYFLTLFFCQKEMNFCLCFTIKS</sequence>
<dbReference type="AlphaFoldDB" id="A0A2G2Z5C0"/>
<proteinExistence type="predicted"/>
<dbReference type="InterPro" id="IPR013187">
    <property type="entry name" value="F-box-assoc_dom_typ3"/>
</dbReference>
<feature type="domain" description="F-box associated beta-propeller type 3" evidence="2">
    <location>
        <begin position="10"/>
        <end position="185"/>
    </location>
</feature>
<keyword evidence="1" id="KW-0812">Transmembrane</keyword>
<reference evidence="3 4" key="2">
    <citation type="journal article" date="2017" name="Genome Biol.">
        <title>New reference genome sequences of hot pepper reveal the massive evolution of plant disease-resistance genes by retroduplication.</title>
        <authorList>
            <person name="Kim S."/>
            <person name="Park J."/>
            <person name="Yeom S.I."/>
            <person name="Kim Y.M."/>
            <person name="Seo E."/>
            <person name="Kim K.T."/>
            <person name="Kim M.S."/>
            <person name="Lee J.M."/>
            <person name="Cheong K."/>
            <person name="Shin H.S."/>
            <person name="Kim S.B."/>
            <person name="Han K."/>
            <person name="Lee J."/>
            <person name="Park M."/>
            <person name="Lee H.A."/>
            <person name="Lee H.Y."/>
            <person name="Lee Y."/>
            <person name="Oh S."/>
            <person name="Lee J.H."/>
            <person name="Choi E."/>
            <person name="Choi E."/>
            <person name="Lee S.E."/>
            <person name="Jeon J."/>
            <person name="Kim H."/>
            <person name="Choi G."/>
            <person name="Song H."/>
            <person name="Lee J."/>
            <person name="Lee S.C."/>
            <person name="Kwon J.K."/>
            <person name="Lee H.Y."/>
            <person name="Koo N."/>
            <person name="Hong Y."/>
            <person name="Kim R.W."/>
            <person name="Kang W.H."/>
            <person name="Huh J.H."/>
            <person name="Kang B.C."/>
            <person name="Yang T.J."/>
            <person name="Lee Y.H."/>
            <person name="Bennetzen J.L."/>
            <person name="Choi D."/>
        </authorList>
    </citation>
    <scope>NUCLEOTIDE SEQUENCE [LARGE SCALE GENOMIC DNA]</scope>
    <source>
        <strain evidence="4">cv. CM334</strain>
    </source>
</reference>